<feature type="domain" description="Major facilitator superfamily (MFS) profile" evidence="7">
    <location>
        <begin position="5"/>
        <end position="447"/>
    </location>
</feature>
<keyword evidence="9" id="KW-1185">Reference proteome</keyword>
<feature type="transmembrane region" description="Helical" evidence="6">
    <location>
        <begin position="330"/>
        <end position="348"/>
    </location>
</feature>
<dbReference type="InterPro" id="IPR011701">
    <property type="entry name" value="MFS"/>
</dbReference>
<accession>A0AB34IIU1</accession>
<evidence type="ECO:0000256" key="1">
    <source>
        <dbReference type="ARBA" id="ARBA00004141"/>
    </source>
</evidence>
<feature type="transmembrane region" description="Helical" evidence="6">
    <location>
        <begin position="418"/>
        <end position="443"/>
    </location>
</feature>
<protein>
    <recommendedName>
        <fullName evidence="7">Major facilitator superfamily (MFS) profile domain-containing protein</fullName>
    </recommendedName>
</protein>
<evidence type="ECO:0000256" key="3">
    <source>
        <dbReference type="ARBA" id="ARBA00022989"/>
    </source>
</evidence>
<evidence type="ECO:0000313" key="8">
    <source>
        <dbReference type="EMBL" id="KAL1499780.1"/>
    </source>
</evidence>
<comment type="caution">
    <text evidence="8">The sequence shown here is derived from an EMBL/GenBank/DDBJ whole genome shotgun (WGS) entry which is preliminary data.</text>
</comment>
<evidence type="ECO:0000256" key="5">
    <source>
        <dbReference type="SAM" id="MobiDB-lite"/>
    </source>
</evidence>
<feature type="transmembrane region" description="Helical" evidence="6">
    <location>
        <begin position="101"/>
        <end position="122"/>
    </location>
</feature>
<dbReference type="PROSITE" id="PS00217">
    <property type="entry name" value="SUGAR_TRANSPORT_2"/>
    <property type="match status" value="1"/>
</dbReference>
<dbReference type="PANTHER" id="PTHR24064">
    <property type="entry name" value="SOLUTE CARRIER FAMILY 22 MEMBER"/>
    <property type="match status" value="1"/>
</dbReference>
<dbReference type="PROSITE" id="PS50850">
    <property type="entry name" value="MFS"/>
    <property type="match status" value="1"/>
</dbReference>
<feature type="region of interest" description="Disordered" evidence="5">
    <location>
        <begin position="450"/>
        <end position="469"/>
    </location>
</feature>
<evidence type="ECO:0000259" key="7">
    <source>
        <dbReference type="PROSITE" id="PS50850"/>
    </source>
</evidence>
<dbReference type="PROSITE" id="PS00216">
    <property type="entry name" value="SUGAR_TRANSPORT_1"/>
    <property type="match status" value="1"/>
</dbReference>
<evidence type="ECO:0000256" key="6">
    <source>
        <dbReference type="SAM" id="Phobius"/>
    </source>
</evidence>
<feature type="transmembrane region" description="Helical" evidence="6">
    <location>
        <begin position="179"/>
        <end position="198"/>
    </location>
</feature>
<organism evidence="8 9">
    <name type="scientific">Prymnesium parvum</name>
    <name type="common">Toxic golden alga</name>
    <dbReference type="NCBI Taxonomy" id="97485"/>
    <lineage>
        <taxon>Eukaryota</taxon>
        <taxon>Haptista</taxon>
        <taxon>Haptophyta</taxon>
        <taxon>Prymnesiophyceae</taxon>
        <taxon>Prymnesiales</taxon>
        <taxon>Prymnesiaceae</taxon>
        <taxon>Prymnesium</taxon>
    </lineage>
</organism>
<proteinExistence type="predicted"/>
<dbReference type="EMBL" id="JBGBPQ010000024">
    <property type="protein sequence ID" value="KAL1499780.1"/>
    <property type="molecule type" value="Genomic_DNA"/>
</dbReference>
<keyword evidence="2 6" id="KW-0812">Transmembrane</keyword>
<feature type="transmembrane region" description="Helical" evidence="6">
    <location>
        <begin position="298"/>
        <end position="318"/>
    </location>
</feature>
<name>A0AB34IIU1_PRYPA</name>
<dbReference type="SUPFAM" id="SSF103473">
    <property type="entry name" value="MFS general substrate transporter"/>
    <property type="match status" value="1"/>
</dbReference>
<feature type="transmembrane region" description="Helical" evidence="6">
    <location>
        <begin position="393"/>
        <end position="412"/>
    </location>
</feature>
<feature type="transmembrane region" description="Helical" evidence="6">
    <location>
        <begin position="46"/>
        <end position="66"/>
    </location>
</feature>
<feature type="transmembrane region" description="Helical" evidence="6">
    <location>
        <begin position="7"/>
        <end position="26"/>
    </location>
</feature>
<feature type="transmembrane region" description="Helical" evidence="6">
    <location>
        <begin position="354"/>
        <end position="372"/>
    </location>
</feature>
<dbReference type="AlphaFoldDB" id="A0AB34IIU1"/>
<dbReference type="InterPro" id="IPR020846">
    <property type="entry name" value="MFS_dom"/>
</dbReference>
<gene>
    <name evidence="8" type="ORF">AB1Y20_012466</name>
</gene>
<keyword evidence="4 6" id="KW-0472">Membrane</keyword>
<feature type="transmembrane region" description="Helical" evidence="6">
    <location>
        <begin position="239"/>
        <end position="259"/>
    </location>
</feature>
<dbReference type="Proteomes" id="UP001515480">
    <property type="component" value="Unassembled WGS sequence"/>
</dbReference>
<evidence type="ECO:0000313" key="9">
    <source>
        <dbReference type="Proteomes" id="UP001515480"/>
    </source>
</evidence>
<comment type="subcellular location">
    <subcellularLocation>
        <location evidence="1">Membrane</location>
        <topology evidence="1">Multi-pass membrane protein</topology>
    </subcellularLocation>
</comment>
<keyword evidence="3 6" id="KW-1133">Transmembrane helix</keyword>
<dbReference type="GO" id="GO:0022857">
    <property type="term" value="F:transmembrane transporter activity"/>
    <property type="evidence" value="ECO:0007669"/>
    <property type="project" value="InterPro"/>
</dbReference>
<dbReference type="Gene3D" id="1.20.1250.20">
    <property type="entry name" value="MFS general substrate transporter like domains"/>
    <property type="match status" value="1"/>
</dbReference>
<sequence length="469" mass="49118">MSRRNLAISAVSNFSTAYNLVIINIVHVIMEFQYCGGDACKAEVEAASTACLVGAICGQLTLGYVGDCLGRPLALQLTMAMSILGALASAFAVPLGDGPTVFSFLSITRFVLGVGVGGVYPLAATISTESSAQAHRGRNASLVFSMQGVANLCAPLVGYALLLACGVPSTGSGAAELGLSWRLALGLGALPGVLLLPFKTSAPHAAAAAASLEEPIAAADAPEKRPPLSLAQALRMRKYWGLLLGTAGGWFFFDITFYGNSLFQPTVLEKVFEVNATSPAGGEARAPLYGGLQTNMCLQMAVVGALGLPGYYCSVCLMDRLGRRAIQLQGFFFMALVFLLLGLLYPTLEQSLAGRLLMLLLYGLTFFFSNFGPNSTTFILPSETFPSNIRSTLNGFSAAMGKAGATLGSAAFKPMADALGLQLTMVVCAAVALCGLLITFFFVEDRRGASMDGDEEPHSSSREWTPALT</sequence>
<dbReference type="InterPro" id="IPR036259">
    <property type="entry name" value="MFS_trans_sf"/>
</dbReference>
<evidence type="ECO:0000256" key="2">
    <source>
        <dbReference type="ARBA" id="ARBA00022692"/>
    </source>
</evidence>
<evidence type="ECO:0000256" key="4">
    <source>
        <dbReference type="ARBA" id="ARBA00023136"/>
    </source>
</evidence>
<dbReference type="GO" id="GO:0016020">
    <property type="term" value="C:membrane"/>
    <property type="evidence" value="ECO:0007669"/>
    <property type="project" value="UniProtKB-SubCell"/>
</dbReference>
<reference evidence="8 9" key="1">
    <citation type="journal article" date="2024" name="Science">
        <title>Giant polyketide synthase enzymes in the biosynthesis of giant marine polyether toxins.</title>
        <authorList>
            <person name="Fallon T.R."/>
            <person name="Shende V.V."/>
            <person name="Wierzbicki I.H."/>
            <person name="Pendleton A.L."/>
            <person name="Watervoot N.F."/>
            <person name="Auber R.P."/>
            <person name="Gonzalez D.J."/>
            <person name="Wisecaver J.H."/>
            <person name="Moore B.S."/>
        </authorList>
    </citation>
    <scope>NUCLEOTIDE SEQUENCE [LARGE SCALE GENOMIC DNA]</scope>
    <source>
        <strain evidence="8 9">12B1</strain>
    </source>
</reference>
<dbReference type="InterPro" id="IPR005829">
    <property type="entry name" value="Sugar_transporter_CS"/>
</dbReference>
<feature type="transmembrane region" description="Helical" evidence="6">
    <location>
        <begin position="73"/>
        <end position="95"/>
    </location>
</feature>
<feature type="transmembrane region" description="Helical" evidence="6">
    <location>
        <begin position="142"/>
        <end position="164"/>
    </location>
</feature>
<dbReference type="Pfam" id="PF07690">
    <property type="entry name" value="MFS_1"/>
    <property type="match status" value="1"/>
</dbReference>